<dbReference type="KEGG" id="pbh:AAW51_1260"/>
<dbReference type="GO" id="GO:0090313">
    <property type="term" value="P:regulation of protein targeting to membrane"/>
    <property type="evidence" value="ECO:0007669"/>
    <property type="project" value="TreeGrafter"/>
</dbReference>
<evidence type="ECO:0000256" key="1">
    <source>
        <dbReference type="SAM" id="MobiDB-lite"/>
    </source>
</evidence>
<gene>
    <name evidence="2" type="ORF">AAW51_1260</name>
</gene>
<proteinExistence type="predicted"/>
<dbReference type="Proteomes" id="UP000035352">
    <property type="component" value="Chromosome"/>
</dbReference>
<evidence type="ECO:0000313" key="3">
    <source>
        <dbReference type="Proteomes" id="UP000035352"/>
    </source>
</evidence>
<dbReference type="STRING" id="413882.AAW51_1260"/>
<dbReference type="AlphaFoldDB" id="A0A0G3BKR5"/>
<accession>A0A0G3BKR5</accession>
<organism evidence="2 3">
    <name type="scientific">Caldimonas brevitalea</name>
    <dbReference type="NCBI Taxonomy" id="413882"/>
    <lineage>
        <taxon>Bacteria</taxon>
        <taxon>Pseudomonadati</taxon>
        <taxon>Pseudomonadota</taxon>
        <taxon>Betaproteobacteria</taxon>
        <taxon>Burkholderiales</taxon>
        <taxon>Sphaerotilaceae</taxon>
        <taxon>Caldimonas</taxon>
    </lineage>
</organism>
<feature type="region of interest" description="Disordered" evidence="1">
    <location>
        <begin position="117"/>
        <end position="144"/>
    </location>
</feature>
<dbReference type="InterPro" id="IPR008023">
    <property type="entry name" value="DUF748"/>
</dbReference>
<reference evidence="2 3" key="1">
    <citation type="submission" date="2015-05" db="EMBL/GenBank/DDBJ databases">
        <authorList>
            <person name="Tang B."/>
            <person name="Yu Y."/>
        </authorList>
    </citation>
    <scope>NUCLEOTIDE SEQUENCE [LARGE SCALE GENOMIC DNA]</scope>
    <source>
        <strain evidence="2 3">DSM 7029</strain>
    </source>
</reference>
<sequence>MLVLTVAAAVGFRLAVQELKAQVQTALGPRSEVGSLNVTWAGVEALDVRVRAQRDGRTPWPAQDELRADRVLVVPELRALLSAEVRVRRVVVDGGYVSMLRTRDGRLRVLPALTERPTAGKPTRASAMRKVSTRATLPAPPASTPAALDERLPVHLGEILLRGAVVEFFDASVRRPALKLRLEALDAQVGPLDLPRLDTPTRIDLQGQLKGAHRDGRVSVRGDITIATRDAHLAADFAGVDLVPLQPYLIKVADAGVRRGTLDLKLEATVRQQQLRAPGHLTLTGLELDSGSGLLALLAGVPRDAVLAALRKNDRLAVDFTLQGRLDDPDFSLNEDLATQVAAGLAEALGLSVGGMVEGMGSVLKGLFGQ</sequence>
<dbReference type="PANTHER" id="PTHR30441">
    <property type="entry name" value="DUF748 DOMAIN-CONTAINING PROTEIN"/>
    <property type="match status" value="1"/>
</dbReference>
<dbReference type="GO" id="GO:0005886">
    <property type="term" value="C:plasma membrane"/>
    <property type="evidence" value="ECO:0007669"/>
    <property type="project" value="TreeGrafter"/>
</dbReference>
<dbReference type="Pfam" id="PF05359">
    <property type="entry name" value="DUF748"/>
    <property type="match status" value="1"/>
</dbReference>
<keyword evidence="3" id="KW-1185">Reference proteome</keyword>
<evidence type="ECO:0000313" key="2">
    <source>
        <dbReference type="EMBL" id="AKJ27951.1"/>
    </source>
</evidence>
<dbReference type="PATRIC" id="fig|413882.6.peg.1324"/>
<protein>
    <recommendedName>
        <fullName evidence="4">DUF748 domain-containing protein</fullName>
    </recommendedName>
</protein>
<evidence type="ECO:0008006" key="4">
    <source>
        <dbReference type="Google" id="ProtNLM"/>
    </source>
</evidence>
<name>A0A0G3BKR5_9BURK</name>
<dbReference type="EMBL" id="CP011371">
    <property type="protein sequence ID" value="AKJ27951.1"/>
    <property type="molecule type" value="Genomic_DNA"/>
</dbReference>
<dbReference type="PANTHER" id="PTHR30441:SF4">
    <property type="entry name" value="PROTEIN ASMA"/>
    <property type="match status" value="1"/>
</dbReference>
<dbReference type="InterPro" id="IPR052894">
    <property type="entry name" value="AsmA-related"/>
</dbReference>